<dbReference type="Proteomes" id="UP000469215">
    <property type="component" value="Unassembled WGS sequence"/>
</dbReference>
<dbReference type="EMBL" id="WWEQ01000090">
    <property type="protein sequence ID" value="MYM20884.1"/>
    <property type="molecule type" value="Genomic_DNA"/>
</dbReference>
<sequence length="132" mass="13663">MARMLGELLDLVVPRSCAGCGAETVTLCADCAAGLDSPLISQVPRYGTRTVVASGEYAGVLRAGLVGYKEHDRRDLVRILGLLLARAVVGALEARPLADLPVLLVPVPSARGAVRRRGADHVAALAAQAALV</sequence>
<dbReference type="AlphaFoldDB" id="A0A6N9HBP5"/>
<comment type="caution">
    <text evidence="1">The sequence shown here is derived from an EMBL/GenBank/DDBJ whole genome shotgun (WGS) entry which is preliminary data.</text>
</comment>
<evidence type="ECO:0000313" key="1">
    <source>
        <dbReference type="EMBL" id="MYM20884.1"/>
    </source>
</evidence>
<dbReference type="PANTHER" id="PTHR47505:SF1">
    <property type="entry name" value="DNA UTILIZATION PROTEIN YHGH"/>
    <property type="match status" value="1"/>
</dbReference>
<gene>
    <name evidence="1" type="ORF">GSY69_13175</name>
</gene>
<accession>A0A6N9HBP5</accession>
<feature type="non-terminal residue" evidence="1">
    <location>
        <position position="132"/>
    </location>
</feature>
<name>A0A6N9HBP5_9MICO</name>
<dbReference type="InterPro" id="IPR051910">
    <property type="entry name" value="ComF/GntX_DNA_util-trans"/>
</dbReference>
<dbReference type="RefSeq" id="WP_407925028.1">
    <property type="nucleotide sequence ID" value="NZ_WWEQ01000090.1"/>
</dbReference>
<organism evidence="1 2">
    <name type="scientific">Brevibacterium rongguiense</name>
    <dbReference type="NCBI Taxonomy" id="2695267"/>
    <lineage>
        <taxon>Bacteria</taxon>
        <taxon>Bacillati</taxon>
        <taxon>Actinomycetota</taxon>
        <taxon>Actinomycetes</taxon>
        <taxon>Micrococcales</taxon>
        <taxon>Brevibacteriaceae</taxon>
        <taxon>Brevibacterium</taxon>
    </lineage>
</organism>
<protein>
    <submittedName>
        <fullName evidence="1">ComF family protein</fullName>
    </submittedName>
</protein>
<reference evidence="1 2" key="1">
    <citation type="submission" date="2020-01" db="EMBL/GenBank/DDBJ databases">
        <authorList>
            <person name="Deng T."/>
        </authorList>
    </citation>
    <scope>NUCLEOTIDE SEQUENCE [LARGE SCALE GENOMIC DNA]</scope>
    <source>
        <strain evidence="1 2">5221</strain>
    </source>
</reference>
<evidence type="ECO:0000313" key="2">
    <source>
        <dbReference type="Proteomes" id="UP000469215"/>
    </source>
</evidence>
<dbReference type="PANTHER" id="PTHR47505">
    <property type="entry name" value="DNA UTILIZATION PROTEIN YHGH"/>
    <property type="match status" value="1"/>
</dbReference>
<proteinExistence type="predicted"/>
<keyword evidence="2" id="KW-1185">Reference proteome</keyword>